<sequence length="135" mass="15534">MGAHLEYKYAEDVNTSYRNGVIENIERFYGFGIYAKKYWNISNRFLINGRGGVDYGFSTLSEDYTDGTLFRVGFRPGLTYFFSPHFALKGAFGFIGYTSIELEDNEDFQEFYSKSKTFDAQFGMSEISLGISYCF</sequence>
<accession>A0A4Q0P5H5</accession>
<keyword evidence="2" id="KW-1185">Reference proteome</keyword>
<evidence type="ECO:0008006" key="3">
    <source>
        <dbReference type="Google" id="ProtNLM"/>
    </source>
</evidence>
<evidence type="ECO:0000313" key="2">
    <source>
        <dbReference type="Proteomes" id="UP000289859"/>
    </source>
</evidence>
<dbReference type="SUPFAM" id="SSF56925">
    <property type="entry name" value="OMPA-like"/>
    <property type="match status" value="1"/>
</dbReference>
<name>A0A4Q0P5H5_9FLAO</name>
<comment type="caution">
    <text evidence="1">The sequence shown here is derived from an EMBL/GenBank/DDBJ whole genome shotgun (WGS) entry which is preliminary data.</text>
</comment>
<dbReference type="AlphaFoldDB" id="A0A4Q0P5H5"/>
<protein>
    <recommendedName>
        <fullName evidence="3">Outer membrane protein with beta-barrel domain</fullName>
    </recommendedName>
</protein>
<dbReference type="OrthoDB" id="945117at2"/>
<reference evidence="1 2" key="1">
    <citation type="submission" date="2018-07" db="EMBL/GenBank/DDBJ databases">
        <title>Leeuwenhoekiella genomics.</title>
        <authorList>
            <person name="Tahon G."/>
            <person name="Willems A."/>
        </authorList>
    </citation>
    <scope>NUCLEOTIDE SEQUENCE [LARGE SCALE GENOMIC DNA]</scope>
    <source>
        <strain evidence="1 2">LMG 29608</strain>
    </source>
</reference>
<dbReference type="EMBL" id="QOVK01000007">
    <property type="protein sequence ID" value="RXG21863.1"/>
    <property type="molecule type" value="Genomic_DNA"/>
</dbReference>
<gene>
    <name evidence="1" type="ORF">DSM02_2110</name>
</gene>
<evidence type="ECO:0000313" key="1">
    <source>
        <dbReference type="EMBL" id="RXG21863.1"/>
    </source>
</evidence>
<dbReference type="InterPro" id="IPR011250">
    <property type="entry name" value="OMP/PagP_B-barrel"/>
</dbReference>
<dbReference type="Proteomes" id="UP000289859">
    <property type="component" value="Unassembled WGS sequence"/>
</dbReference>
<proteinExistence type="predicted"/>
<organism evidence="1 2">
    <name type="scientific">Leeuwenhoekiella polynyae</name>
    <dbReference type="NCBI Taxonomy" id="1550906"/>
    <lineage>
        <taxon>Bacteria</taxon>
        <taxon>Pseudomonadati</taxon>
        <taxon>Bacteroidota</taxon>
        <taxon>Flavobacteriia</taxon>
        <taxon>Flavobacteriales</taxon>
        <taxon>Flavobacteriaceae</taxon>
        <taxon>Leeuwenhoekiella</taxon>
    </lineage>
</organism>